<accession>A0A0L0SMF4</accession>
<dbReference type="Pfam" id="PF03151">
    <property type="entry name" value="TPT"/>
    <property type="match status" value="1"/>
</dbReference>
<dbReference type="VEuPathDB" id="FungiDB:AMAG_08756"/>
<dbReference type="PANTHER" id="PTHR11132">
    <property type="entry name" value="SOLUTE CARRIER FAMILY 35"/>
    <property type="match status" value="1"/>
</dbReference>
<name>A0A0L0SMF4_ALLM3</name>
<evidence type="ECO:0000256" key="1">
    <source>
        <dbReference type="ARBA" id="ARBA00004141"/>
    </source>
</evidence>
<dbReference type="EMBL" id="GG745342">
    <property type="protein sequence ID" value="KNE63653.1"/>
    <property type="molecule type" value="Genomic_DNA"/>
</dbReference>
<keyword evidence="8" id="KW-1185">Reference proteome</keyword>
<feature type="domain" description="Sugar phosphate transporter" evidence="6">
    <location>
        <begin position="11"/>
        <end position="289"/>
    </location>
</feature>
<organism evidence="7 8">
    <name type="scientific">Allomyces macrogynus (strain ATCC 38327)</name>
    <name type="common">Allomyces javanicus var. macrogynus</name>
    <dbReference type="NCBI Taxonomy" id="578462"/>
    <lineage>
        <taxon>Eukaryota</taxon>
        <taxon>Fungi</taxon>
        <taxon>Fungi incertae sedis</taxon>
        <taxon>Blastocladiomycota</taxon>
        <taxon>Blastocladiomycetes</taxon>
        <taxon>Blastocladiales</taxon>
        <taxon>Blastocladiaceae</taxon>
        <taxon>Allomyces</taxon>
    </lineage>
</organism>
<feature type="transmembrane region" description="Helical" evidence="5">
    <location>
        <begin position="108"/>
        <end position="127"/>
    </location>
</feature>
<comment type="subcellular location">
    <subcellularLocation>
        <location evidence="1">Membrane</location>
        <topology evidence="1">Multi-pass membrane protein</topology>
    </subcellularLocation>
</comment>
<evidence type="ECO:0000256" key="2">
    <source>
        <dbReference type="ARBA" id="ARBA00022692"/>
    </source>
</evidence>
<dbReference type="GO" id="GO:0016020">
    <property type="term" value="C:membrane"/>
    <property type="evidence" value="ECO:0007669"/>
    <property type="project" value="UniProtKB-SubCell"/>
</dbReference>
<evidence type="ECO:0000256" key="4">
    <source>
        <dbReference type="ARBA" id="ARBA00023136"/>
    </source>
</evidence>
<evidence type="ECO:0000256" key="5">
    <source>
        <dbReference type="SAM" id="Phobius"/>
    </source>
</evidence>
<dbReference type="InterPro" id="IPR004853">
    <property type="entry name" value="Sugar_P_trans_dom"/>
</dbReference>
<evidence type="ECO:0000313" key="7">
    <source>
        <dbReference type="EMBL" id="KNE63653.1"/>
    </source>
</evidence>
<dbReference type="OMA" id="LFWEVPK"/>
<dbReference type="OrthoDB" id="6418713at2759"/>
<dbReference type="AlphaFoldDB" id="A0A0L0SMF4"/>
<evidence type="ECO:0000259" key="6">
    <source>
        <dbReference type="Pfam" id="PF03151"/>
    </source>
</evidence>
<gene>
    <name evidence="7" type="ORF">AMAG_08756</name>
</gene>
<proteinExistence type="predicted"/>
<feature type="transmembrane region" description="Helical" evidence="5">
    <location>
        <begin position="36"/>
        <end position="57"/>
    </location>
</feature>
<feature type="transmembrane region" description="Helical" evidence="5">
    <location>
        <begin position="228"/>
        <end position="255"/>
    </location>
</feature>
<reference evidence="7 8" key="1">
    <citation type="submission" date="2009-11" db="EMBL/GenBank/DDBJ databases">
        <title>Annotation of Allomyces macrogynus ATCC 38327.</title>
        <authorList>
            <consortium name="The Broad Institute Genome Sequencing Platform"/>
            <person name="Russ C."/>
            <person name="Cuomo C."/>
            <person name="Burger G."/>
            <person name="Gray M.W."/>
            <person name="Holland P.W.H."/>
            <person name="King N."/>
            <person name="Lang F.B.F."/>
            <person name="Roger A.J."/>
            <person name="Ruiz-Trillo I."/>
            <person name="Young S.K."/>
            <person name="Zeng Q."/>
            <person name="Gargeya S."/>
            <person name="Fitzgerald M."/>
            <person name="Haas B."/>
            <person name="Abouelleil A."/>
            <person name="Alvarado L."/>
            <person name="Arachchi H.M."/>
            <person name="Berlin A."/>
            <person name="Chapman S.B."/>
            <person name="Gearin G."/>
            <person name="Goldberg J."/>
            <person name="Griggs A."/>
            <person name="Gujja S."/>
            <person name="Hansen M."/>
            <person name="Heiman D."/>
            <person name="Howarth C."/>
            <person name="Larimer J."/>
            <person name="Lui A."/>
            <person name="MacDonald P.J.P."/>
            <person name="McCowen C."/>
            <person name="Montmayeur A."/>
            <person name="Murphy C."/>
            <person name="Neiman D."/>
            <person name="Pearson M."/>
            <person name="Priest M."/>
            <person name="Roberts A."/>
            <person name="Saif S."/>
            <person name="Shea T."/>
            <person name="Sisk P."/>
            <person name="Stolte C."/>
            <person name="Sykes S."/>
            <person name="Wortman J."/>
            <person name="Nusbaum C."/>
            <person name="Birren B."/>
        </authorList>
    </citation>
    <scope>NUCLEOTIDE SEQUENCE [LARGE SCALE GENOMIC DNA]</scope>
    <source>
        <strain evidence="7 8">ATCC 38327</strain>
    </source>
</reference>
<sequence length="317" mass="35170">MAAEKRFHPSVYIAVWIFFSSSVILYNKYILSTLDFAFPVFLTTWHLVFATIVTRILKSRTNLLPAAKNSTMTWTKYMRSVVPIGLFFSGSLIFNNIAYLYLSVSFIQMLKATTPIVVLTLSFATGLKEPNMQLFLNVLGVVVGVIIASIGEIQFVFIGFACQAAGILFESARLVLVQKLMTEQMDPLSSLYFFAPVCAVFNGIVFLFKEYPTMTWADIEGLGAFTLLSNASVALLLNFAVVFLIGCTSSLVLTLSGVLKDLILIVLSMVLFGSVTTLTQVVGYGIALTFLVRYKTLSINWKSEYQRIMGHDKALPK</sequence>
<feature type="transmembrane region" description="Helical" evidence="5">
    <location>
        <begin position="77"/>
        <end position="102"/>
    </location>
</feature>
<feature type="transmembrane region" description="Helical" evidence="5">
    <location>
        <begin position="12"/>
        <end position="30"/>
    </location>
</feature>
<reference evidence="8" key="2">
    <citation type="submission" date="2009-11" db="EMBL/GenBank/DDBJ databases">
        <title>The Genome Sequence of Allomyces macrogynus strain ATCC 38327.</title>
        <authorList>
            <consortium name="The Broad Institute Genome Sequencing Platform"/>
            <person name="Russ C."/>
            <person name="Cuomo C."/>
            <person name="Shea T."/>
            <person name="Young S.K."/>
            <person name="Zeng Q."/>
            <person name="Koehrsen M."/>
            <person name="Haas B."/>
            <person name="Borodovsky M."/>
            <person name="Guigo R."/>
            <person name="Alvarado L."/>
            <person name="Berlin A."/>
            <person name="Borenstein D."/>
            <person name="Chen Z."/>
            <person name="Engels R."/>
            <person name="Freedman E."/>
            <person name="Gellesch M."/>
            <person name="Goldberg J."/>
            <person name="Griggs A."/>
            <person name="Gujja S."/>
            <person name="Heiman D."/>
            <person name="Hepburn T."/>
            <person name="Howarth C."/>
            <person name="Jen D."/>
            <person name="Larson L."/>
            <person name="Lewis B."/>
            <person name="Mehta T."/>
            <person name="Park D."/>
            <person name="Pearson M."/>
            <person name="Roberts A."/>
            <person name="Saif S."/>
            <person name="Shenoy N."/>
            <person name="Sisk P."/>
            <person name="Stolte C."/>
            <person name="Sykes S."/>
            <person name="Walk T."/>
            <person name="White J."/>
            <person name="Yandava C."/>
            <person name="Burger G."/>
            <person name="Gray M.W."/>
            <person name="Holland P.W.H."/>
            <person name="King N."/>
            <person name="Lang F.B.F."/>
            <person name="Roger A.J."/>
            <person name="Ruiz-Trillo I."/>
            <person name="Lander E."/>
            <person name="Nusbaum C."/>
        </authorList>
    </citation>
    <scope>NUCLEOTIDE SEQUENCE [LARGE SCALE GENOMIC DNA]</scope>
    <source>
        <strain evidence="8">ATCC 38327</strain>
    </source>
</reference>
<dbReference type="InterPro" id="IPR050186">
    <property type="entry name" value="TPT_transporter"/>
</dbReference>
<evidence type="ECO:0000313" key="8">
    <source>
        <dbReference type="Proteomes" id="UP000054350"/>
    </source>
</evidence>
<protein>
    <recommendedName>
        <fullName evidence="6">Sugar phosphate transporter domain-containing protein</fullName>
    </recommendedName>
</protein>
<evidence type="ECO:0000256" key="3">
    <source>
        <dbReference type="ARBA" id="ARBA00022989"/>
    </source>
</evidence>
<feature type="transmembrane region" description="Helical" evidence="5">
    <location>
        <begin position="262"/>
        <end position="292"/>
    </location>
</feature>
<feature type="transmembrane region" description="Helical" evidence="5">
    <location>
        <begin position="188"/>
        <end position="208"/>
    </location>
</feature>
<dbReference type="eggNOG" id="KOG1441">
    <property type="taxonomic scope" value="Eukaryota"/>
</dbReference>
<feature type="transmembrane region" description="Helical" evidence="5">
    <location>
        <begin position="157"/>
        <end position="176"/>
    </location>
</feature>
<keyword evidence="3 5" id="KW-1133">Transmembrane helix</keyword>
<keyword evidence="4 5" id="KW-0472">Membrane</keyword>
<feature type="transmembrane region" description="Helical" evidence="5">
    <location>
        <begin position="134"/>
        <end position="151"/>
    </location>
</feature>
<keyword evidence="2 5" id="KW-0812">Transmembrane</keyword>
<dbReference type="Proteomes" id="UP000054350">
    <property type="component" value="Unassembled WGS sequence"/>
</dbReference>